<dbReference type="AlphaFoldDB" id="A0A314L2F7"/>
<feature type="region of interest" description="Disordered" evidence="7">
    <location>
        <begin position="260"/>
        <end position="279"/>
    </location>
</feature>
<reference evidence="11" key="1">
    <citation type="submission" date="2016-11" db="EMBL/GenBank/DDBJ databases">
        <title>The genome of Nicotiana attenuata.</title>
        <authorList>
            <person name="Xu S."/>
            <person name="Brockmoeller T."/>
            <person name="Gaquerel E."/>
            <person name="Navarro A."/>
            <person name="Kuhl H."/>
            <person name="Gase K."/>
            <person name="Ling Z."/>
            <person name="Zhou W."/>
            <person name="Kreitzer C."/>
            <person name="Stanke M."/>
            <person name="Tang H."/>
            <person name="Lyons E."/>
            <person name="Pandey P."/>
            <person name="Pandey S.P."/>
            <person name="Timmermann B."/>
            <person name="Baldwin I.T."/>
        </authorList>
    </citation>
    <scope>NUCLEOTIDE SEQUENCE [LARGE SCALE GENOMIC DNA]</scope>
    <source>
        <strain evidence="11">UT</strain>
    </source>
</reference>
<keyword evidence="12" id="KW-1185">Reference proteome</keyword>
<dbReference type="SUPFAM" id="SSF46689">
    <property type="entry name" value="Homeodomain-like"/>
    <property type="match status" value="2"/>
</dbReference>
<dbReference type="InterPro" id="IPR052245">
    <property type="entry name" value="Plant_Stress_Dev_TF"/>
</dbReference>
<keyword evidence="4" id="KW-0238">DNA-binding</keyword>
<dbReference type="PANTHER" id="PTHR44191">
    <property type="entry name" value="TRANSCRIPTION FACTOR KUA1"/>
    <property type="match status" value="1"/>
</dbReference>
<keyword evidence="2" id="KW-0217">Developmental protein</keyword>
<evidence type="ECO:0000256" key="7">
    <source>
        <dbReference type="SAM" id="MobiDB-lite"/>
    </source>
</evidence>
<evidence type="ECO:0000259" key="10">
    <source>
        <dbReference type="PROSITE" id="PS51294"/>
    </source>
</evidence>
<dbReference type="InterPro" id="IPR006447">
    <property type="entry name" value="Myb_dom_plants"/>
</dbReference>
<feature type="domain" description="SANT" evidence="9">
    <location>
        <begin position="194"/>
        <end position="242"/>
    </location>
</feature>
<keyword evidence="5" id="KW-0804">Transcription</keyword>
<dbReference type="Proteomes" id="UP000187609">
    <property type="component" value="Unassembled WGS sequence"/>
</dbReference>
<dbReference type="GO" id="GO:0006355">
    <property type="term" value="P:regulation of DNA-templated transcription"/>
    <property type="evidence" value="ECO:0007669"/>
    <property type="project" value="UniProtKB-ARBA"/>
</dbReference>
<dbReference type="EMBL" id="MJEQ01000507">
    <property type="protein sequence ID" value="OIT35841.1"/>
    <property type="molecule type" value="Genomic_DNA"/>
</dbReference>
<protein>
    <submittedName>
        <fullName evidence="11">Transcription factor myb1r1</fullName>
    </submittedName>
</protein>
<evidence type="ECO:0000259" key="9">
    <source>
        <dbReference type="PROSITE" id="PS51293"/>
    </source>
</evidence>
<accession>A0A314L2F7</accession>
<feature type="domain" description="HTH myb-type" evidence="10">
    <location>
        <begin position="187"/>
        <end position="242"/>
    </location>
</feature>
<proteinExistence type="predicted"/>
<dbReference type="InterPro" id="IPR017884">
    <property type="entry name" value="SANT_dom"/>
</dbReference>
<dbReference type="Gramene" id="OIT35841">
    <property type="protein sequence ID" value="OIT35841"/>
    <property type="gene ID" value="A4A49_19974"/>
</dbReference>
<dbReference type="STRING" id="49451.A0A314L2F7"/>
<name>A0A314L2F7_NICAT</name>
<dbReference type="GO" id="GO:0009908">
    <property type="term" value="P:flower development"/>
    <property type="evidence" value="ECO:0007669"/>
    <property type="project" value="UniProtKB-ARBA"/>
</dbReference>
<feature type="compositionally biased region" description="Polar residues" evidence="7">
    <location>
        <begin position="260"/>
        <end position="270"/>
    </location>
</feature>
<dbReference type="PROSITE" id="PS51293">
    <property type="entry name" value="SANT"/>
    <property type="match status" value="1"/>
</dbReference>
<dbReference type="FunFam" id="1.10.10.60:FF:000009">
    <property type="entry name" value="transcription factor MYB1R1"/>
    <property type="match status" value="1"/>
</dbReference>
<organism evidence="11 12">
    <name type="scientific">Nicotiana attenuata</name>
    <name type="common">Coyote tobacco</name>
    <dbReference type="NCBI Taxonomy" id="49451"/>
    <lineage>
        <taxon>Eukaryota</taxon>
        <taxon>Viridiplantae</taxon>
        <taxon>Streptophyta</taxon>
        <taxon>Embryophyta</taxon>
        <taxon>Tracheophyta</taxon>
        <taxon>Spermatophyta</taxon>
        <taxon>Magnoliopsida</taxon>
        <taxon>eudicotyledons</taxon>
        <taxon>Gunneridae</taxon>
        <taxon>Pentapetalae</taxon>
        <taxon>asterids</taxon>
        <taxon>lamiids</taxon>
        <taxon>Solanales</taxon>
        <taxon>Solanaceae</taxon>
        <taxon>Nicotianoideae</taxon>
        <taxon>Nicotianeae</taxon>
        <taxon>Nicotiana</taxon>
    </lineage>
</organism>
<evidence type="ECO:0000313" key="11">
    <source>
        <dbReference type="EMBL" id="OIT35841.1"/>
    </source>
</evidence>
<evidence type="ECO:0000256" key="5">
    <source>
        <dbReference type="ARBA" id="ARBA00023163"/>
    </source>
</evidence>
<dbReference type="Pfam" id="PF00249">
    <property type="entry name" value="Myb_DNA-binding"/>
    <property type="match status" value="1"/>
</dbReference>
<dbReference type="GO" id="GO:0048262">
    <property type="term" value="P:determination of dorsal/ventral asymmetry"/>
    <property type="evidence" value="ECO:0007669"/>
    <property type="project" value="UniProtKB-ARBA"/>
</dbReference>
<dbReference type="GO" id="GO:0009739">
    <property type="term" value="P:response to gibberellin"/>
    <property type="evidence" value="ECO:0007669"/>
    <property type="project" value="TreeGrafter"/>
</dbReference>
<dbReference type="GO" id="GO:0000976">
    <property type="term" value="F:transcription cis-regulatory region binding"/>
    <property type="evidence" value="ECO:0007669"/>
    <property type="project" value="UniProtKB-ARBA"/>
</dbReference>
<evidence type="ECO:0000256" key="4">
    <source>
        <dbReference type="ARBA" id="ARBA00023125"/>
    </source>
</evidence>
<dbReference type="PROSITE" id="PS50090">
    <property type="entry name" value="MYB_LIKE"/>
    <property type="match status" value="1"/>
</dbReference>
<evidence type="ECO:0000256" key="2">
    <source>
        <dbReference type="ARBA" id="ARBA00022473"/>
    </source>
</evidence>
<dbReference type="SMART" id="SM00717">
    <property type="entry name" value="SANT"/>
    <property type="match status" value="2"/>
</dbReference>
<dbReference type="GO" id="GO:0005634">
    <property type="term" value="C:nucleus"/>
    <property type="evidence" value="ECO:0007669"/>
    <property type="project" value="UniProtKB-SubCell"/>
</dbReference>
<dbReference type="FunFam" id="1.10.10.60:FF:000154">
    <property type="entry name" value="Transcription factor SRM1"/>
    <property type="match status" value="1"/>
</dbReference>
<evidence type="ECO:0000256" key="3">
    <source>
        <dbReference type="ARBA" id="ARBA00023015"/>
    </source>
</evidence>
<dbReference type="PANTHER" id="PTHR44191:SF17">
    <property type="entry name" value="I-BOX BINDING FACTOR"/>
    <property type="match status" value="1"/>
</dbReference>
<dbReference type="PROSITE" id="PS51294">
    <property type="entry name" value="HTH_MYB"/>
    <property type="match status" value="1"/>
</dbReference>
<feature type="domain" description="Myb-like" evidence="8">
    <location>
        <begin position="186"/>
        <end position="238"/>
    </location>
</feature>
<dbReference type="CDD" id="cd00167">
    <property type="entry name" value="SANT"/>
    <property type="match status" value="2"/>
</dbReference>
<evidence type="ECO:0000256" key="1">
    <source>
        <dbReference type="ARBA" id="ARBA00004123"/>
    </source>
</evidence>
<evidence type="ECO:0000256" key="6">
    <source>
        <dbReference type="ARBA" id="ARBA00023242"/>
    </source>
</evidence>
<sequence length="507" mass="54757">MEDEIAFSHYSVLEKNISKRPAILCCYAMKCQPRATLQRCPLPPAGTVIRSSTPSRNSSSTMGSELFNSVTTVPKGKFSGLTSGGPSIASVMQLATALVKTCNSSSWTKEEDRAFETALAIYAGDSDQLMKIAAAVPRKSIPEILQHYKKLVDDINDIEAGKVPLPRYGRMQGCSSRRSRLSGAEVERRKGVAWTAEEHRLFLQGLEKYGRGDWRSISRHFVVSRTPTQVASHAQKFFSRLKDNNKAKRRRSIHDITTVDAGTTEPSQGQETEKLNGPCGGQLQWPITDYVTEAFDTGMFPLPGPVTNCMIDAIGGPSSVNPETFPFGTAVVSELNSSLPNVDDEFLLGVEDLITVPTQGTSEAWRGVDTPSLSWQPSFAGGTGMYTHPVSSVGYEMEELITKELVEATQVGPIVNTARLPLPIADHIGVHGCTASSSGAKNGFESTVGAREAGLSVDSDPLLSIAGTSGGGVYPSFNASIKDDNIFDLEDLFLDPMIGFYEKEGKS</sequence>
<dbReference type="Gene3D" id="1.10.10.60">
    <property type="entry name" value="Homeodomain-like"/>
    <property type="match status" value="2"/>
</dbReference>
<gene>
    <name evidence="11" type="primary">MY1R1_25</name>
    <name evidence="11" type="ORF">A4A49_19974</name>
</gene>
<dbReference type="GO" id="GO:0009751">
    <property type="term" value="P:response to salicylic acid"/>
    <property type="evidence" value="ECO:0007669"/>
    <property type="project" value="TreeGrafter"/>
</dbReference>
<dbReference type="InterPro" id="IPR017930">
    <property type="entry name" value="Myb_dom"/>
</dbReference>
<evidence type="ECO:0000313" key="12">
    <source>
        <dbReference type="Proteomes" id="UP000187609"/>
    </source>
</evidence>
<keyword evidence="3" id="KW-0805">Transcription regulation</keyword>
<dbReference type="NCBIfam" id="TIGR01557">
    <property type="entry name" value="myb_SHAQKYF"/>
    <property type="match status" value="1"/>
</dbReference>
<dbReference type="InterPro" id="IPR001005">
    <property type="entry name" value="SANT/Myb"/>
</dbReference>
<dbReference type="InterPro" id="IPR009057">
    <property type="entry name" value="Homeodomain-like_sf"/>
</dbReference>
<dbReference type="GO" id="GO:0010597">
    <property type="term" value="P:green leaf volatile biosynthetic process"/>
    <property type="evidence" value="ECO:0007669"/>
    <property type="project" value="UniProtKB-ARBA"/>
</dbReference>
<evidence type="ECO:0000259" key="8">
    <source>
        <dbReference type="PROSITE" id="PS50090"/>
    </source>
</evidence>
<keyword evidence="6" id="KW-0539">Nucleus</keyword>
<comment type="subcellular location">
    <subcellularLocation>
        <location evidence="1">Nucleus</location>
    </subcellularLocation>
</comment>
<comment type="caution">
    <text evidence="11">The sequence shown here is derived from an EMBL/GenBank/DDBJ whole genome shotgun (WGS) entry which is preliminary data.</text>
</comment>